<name>A0AAW9WAU2_9FIRM</name>
<dbReference type="InterPro" id="IPR036390">
    <property type="entry name" value="WH_DNA-bd_sf"/>
</dbReference>
<dbReference type="Pfam" id="PF13545">
    <property type="entry name" value="HTH_Crp_2"/>
    <property type="match status" value="1"/>
</dbReference>
<evidence type="ECO:0000256" key="3">
    <source>
        <dbReference type="ARBA" id="ARBA00023163"/>
    </source>
</evidence>
<evidence type="ECO:0000256" key="1">
    <source>
        <dbReference type="ARBA" id="ARBA00023015"/>
    </source>
</evidence>
<proteinExistence type="predicted"/>
<comment type="caution">
    <text evidence="5">The sequence shown here is derived from an EMBL/GenBank/DDBJ whole genome shotgun (WGS) entry which is preliminary data.</text>
</comment>
<accession>A0AAW9WAU2</accession>
<dbReference type="EMBL" id="WNME01000002">
    <property type="protein sequence ID" value="MUB62385.1"/>
    <property type="molecule type" value="Genomic_DNA"/>
</dbReference>
<dbReference type="SUPFAM" id="SSF51206">
    <property type="entry name" value="cAMP-binding domain-like"/>
    <property type="match status" value="1"/>
</dbReference>
<dbReference type="InterPro" id="IPR018490">
    <property type="entry name" value="cNMP-bd_dom_sf"/>
</dbReference>
<dbReference type="SMART" id="SM00419">
    <property type="entry name" value="HTH_CRP"/>
    <property type="match status" value="1"/>
</dbReference>
<protein>
    <submittedName>
        <fullName evidence="5">Helix-turn-helix domain-containing protein</fullName>
    </submittedName>
</protein>
<feature type="domain" description="Cyclic nucleotide-binding" evidence="4">
    <location>
        <begin position="48"/>
        <end position="149"/>
    </location>
</feature>
<dbReference type="PROSITE" id="PS50042">
    <property type="entry name" value="CNMP_BINDING_3"/>
    <property type="match status" value="1"/>
</dbReference>
<sequence length="246" mass="28174">MNLVSHSIRGGDDQNNAIHKRGKWKMESSAACLNELRDLGTLTRKKKNDCLYNRAHLDKYVYCLEEGLCALHSVSPGGRERIYQYFLPGDFVGFIPAYARSYPDDTFYAFSITAKSACLLYQIPYNTFREYVESHPDFYRWLFETAIAHYDNALKHCYALQDGDNFVSLCYALTELAVCEGPHYVIHKDFSYSELANYLGIHTITVTRIMGKLKDMGVVSKRGHQTVIHDMARLTALAQQRTISKK</sequence>
<dbReference type="CDD" id="cd00038">
    <property type="entry name" value="CAP_ED"/>
    <property type="match status" value="1"/>
</dbReference>
<reference evidence="5 6" key="1">
    <citation type="submission" date="2019-09" db="EMBL/GenBank/DDBJ databases">
        <title>Draft genome sequencing of Hungatella hathewayi 123Y-2.</title>
        <authorList>
            <person name="Lv Q."/>
            <person name="Li S."/>
        </authorList>
    </citation>
    <scope>NUCLEOTIDE SEQUENCE [LARGE SCALE GENOMIC DNA]</scope>
    <source>
        <strain evidence="5 6">123Y-2</strain>
    </source>
</reference>
<organism evidence="5 6">
    <name type="scientific">Hungatella hathewayi</name>
    <dbReference type="NCBI Taxonomy" id="154046"/>
    <lineage>
        <taxon>Bacteria</taxon>
        <taxon>Bacillati</taxon>
        <taxon>Bacillota</taxon>
        <taxon>Clostridia</taxon>
        <taxon>Lachnospirales</taxon>
        <taxon>Lachnospiraceae</taxon>
        <taxon>Hungatella</taxon>
    </lineage>
</organism>
<evidence type="ECO:0000259" key="4">
    <source>
        <dbReference type="PROSITE" id="PS50042"/>
    </source>
</evidence>
<keyword evidence="2" id="KW-0238">DNA-binding</keyword>
<keyword evidence="3" id="KW-0804">Transcription</keyword>
<dbReference type="Pfam" id="PF00027">
    <property type="entry name" value="cNMP_binding"/>
    <property type="match status" value="1"/>
</dbReference>
<dbReference type="Gene3D" id="2.60.120.10">
    <property type="entry name" value="Jelly Rolls"/>
    <property type="match status" value="1"/>
</dbReference>
<dbReference type="InterPro" id="IPR000595">
    <property type="entry name" value="cNMP-bd_dom"/>
</dbReference>
<dbReference type="InterPro" id="IPR012318">
    <property type="entry name" value="HTH_CRP"/>
</dbReference>
<keyword evidence="1" id="KW-0805">Transcription regulation</keyword>
<dbReference type="GO" id="GO:0006355">
    <property type="term" value="P:regulation of DNA-templated transcription"/>
    <property type="evidence" value="ECO:0007669"/>
    <property type="project" value="InterPro"/>
</dbReference>
<dbReference type="InterPro" id="IPR014710">
    <property type="entry name" value="RmlC-like_jellyroll"/>
</dbReference>
<evidence type="ECO:0000313" key="6">
    <source>
        <dbReference type="Proteomes" id="UP000434223"/>
    </source>
</evidence>
<dbReference type="Proteomes" id="UP000434223">
    <property type="component" value="Unassembled WGS sequence"/>
</dbReference>
<gene>
    <name evidence="5" type="ORF">GNE07_04780</name>
</gene>
<evidence type="ECO:0000313" key="5">
    <source>
        <dbReference type="EMBL" id="MUB62385.1"/>
    </source>
</evidence>
<dbReference type="SUPFAM" id="SSF46785">
    <property type="entry name" value="Winged helix' DNA-binding domain"/>
    <property type="match status" value="1"/>
</dbReference>
<dbReference type="GO" id="GO:0003677">
    <property type="term" value="F:DNA binding"/>
    <property type="evidence" value="ECO:0007669"/>
    <property type="project" value="UniProtKB-KW"/>
</dbReference>
<evidence type="ECO:0000256" key="2">
    <source>
        <dbReference type="ARBA" id="ARBA00023125"/>
    </source>
</evidence>
<dbReference type="AlphaFoldDB" id="A0AAW9WAU2"/>